<gene>
    <name evidence="2" type="ORF">HSB1_42530</name>
</gene>
<proteinExistence type="predicted"/>
<name>J2Z9I1_9EURY</name>
<dbReference type="eggNOG" id="arCOG08892">
    <property type="taxonomic scope" value="Archaea"/>
</dbReference>
<evidence type="ECO:0000259" key="1">
    <source>
        <dbReference type="Pfam" id="PF25958"/>
    </source>
</evidence>
<comment type="caution">
    <text evidence="2">The sequence shown here is derived from an EMBL/GenBank/DDBJ whole genome shotgun (WGS) entry which is preliminary data.</text>
</comment>
<dbReference type="AlphaFoldDB" id="J2Z9I1"/>
<dbReference type="Pfam" id="PF25958">
    <property type="entry name" value="DUF7995"/>
    <property type="match status" value="1"/>
</dbReference>
<dbReference type="InterPro" id="IPR058308">
    <property type="entry name" value="DUF7995"/>
</dbReference>
<sequence length="143" mass="15614">MHQLIYALVEAPNRDDALASGNAAFDRLVGAGPDTAAVFDYYVTFDDETTSVAGKARWGELPVVAPVDSDEGLELLERGWNATIEEFERNLERVRTAVEEFTTEALMRDKELARTPATTSGHTVARRSSCTMSTAGRFAIATN</sequence>
<dbReference type="Proteomes" id="UP000007813">
    <property type="component" value="Unassembled WGS sequence"/>
</dbReference>
<organism evidence="2 3">
    <name type="scientific">Halogranum salarium B-1</name>
    <dbReference type="NCBI Taxonomy" id="1210908"/>
    <lineage>
        <taxon>Archaea</taxon>
        <taxon>Methanobacteriati</taxon>
        <taxon>Methanobacteriota</taxon>
        <taxon>Stenosarchaea group</taxon>
        <taxon>Halobacteria</taxon>
        <taxon>Halobacteriales</taxon>
        <taxon>Haloferacaceae</taxon>
    </lineage>
</organism>
<feature type="domain" description="DUF7995" evidence="1">
    <location>
        <begin position="1"/>
        <end position="121"/>
    </location>
</feature>
<accession>J2Z9I1</accession>
<dbReference type="EMBL" id="ALJD01000014">
    <property type="protein sequence ID" value="EJN57290.1"/>
    <property type="molecule type" value="Genomic_DNA"/>
</dbReference>
<evidence type="ECO:0000313" key="3">
    <source>
        <dbReference type="Proteomes" id="UP000007813"/>
    </source>
</evidence>
<reference evidence="2 3" key="1">
    <citation type="journal article" date="2012" name="J. Bacteriol.">
        <title>Draft Genome Sequence of the Extremely Halophilic Archaeon Halogranum salarium B-1T.</title>
        <authorList>
            <person name="Kim K.K."/>
            <person name="Lee K.C."/>
            <person name="Lee J.S."/>
        </authorList>
    </citation>
    <scope>NUCLEOTIDE SEQUENCE [LARGE SCALE GENOMIC DNA]</scope>
    <source>
        <strain evidence="2 3">B-1</strain>
    </source>
</reference>
<protein>
    <recommendedName>
        <fullName evidence="1">DUF7995 domain-containing protein</fullName>
    </recommendedName>
</protein>
<evidence type="ECO:0000313" key="2">
    <source>
        <dbReference type="EMBL" id="EJN57290.1"/>
    </source>
</evidence>